<keyword evidence="1" id="KW-0813">Transport</keyword>
<feature type="compositionally biased region" description="Low complexity" evidence="6">
    <location>
        <begin position="180"/>
        <end position="192"/>
    </location>
</feature>
<comment type="caution">
    <text evidence="9">The sequence shown here is derived from an EMBL/GenBank/DDBJ whole genome shotgun (WGS) entry which is preliminary data.</text>
</comment>
<dbReference type="AlphaFoldDB" id="A0A1J5QKW8"/>
<dbReference type="EMBL" id="MLJW01000646">
    <property type="protein sequence ID" value="OIQ84096.1"/>
    <property type="molecule type" value="Genomic_DNA"/>
</dbReference>
<evidence type="ECO:0000256" key="5">
    <source>
        <dbReference type="ARBA" id="ARBA00023004"/>
    </source>
</evidence>
<dbReference type="InterPro" id="IPR036909">
    <property type="entry name" value="Cyt_c-like_dom_sf"/>
</dbReference>
<dbReference type="Gene3D" id="1.10.760.10">
    <property type="entry name" value="Cytochrome c-like domain"/>
    <property type="match status" value="1"/>
</dbReference>
<dbReference type="GO" id="GO:0009055">
    <property type="term" value="F:electron transfer activity"/>
    <property type="evidence" value="ECO:0007669"/>
    <property type="project" value="InterPro"/>
</dbReference>
<evidence type="ECO:0000256" key="7">
    <source>
        <dbReference type="SAM" id="Phobius"/>
    </source>
</evidence>
<evidence type="ECO:0000256" key="4">
    <source>
        <dbReference type="ARBA" id="ARBA00022982"/>
    </source>
</evidence>
<evidence type="ECO:0000256" key="2">
    <source>
        <dbReference type="ARBA" id="ARBA00022617"/>
    </source>
</evidence>
<protein>
    <submittedName>
        <fullName evidence="9">Cytochrome c-555</fullName>
    </submittedName>
</protein>
<keyword evidence="7" id="KW-1133">Transmembrane helix</keyword>
<dbReference type="SUPFAM" id="SSF46626">
    <property type="entry name" value="Cytochrome c"/>
    <property type="match status" value="1"/>
</dbReference>
<evidence type="ECO:0000256" key="6">
    <source>
        <dbReference type="SAM" id="MobiDB-lite"/>
    </source>
</evidence>
<proteinExistence type="predicted"/>
<evidence type="ECO:0000313" key="9">
    <source>
        <dbReference type="EMBL" id="OIQ84096.1"/>
    </source>
</evidence>
<feature type="transmembrane region" description="Helical" evidence="7">
    <location>
        <begin position="16"/>
        <end position="39"/>
    </location>
</feature>
<keyword evidence="4" id="KW-0249">Electron transport</keyword>
<dbReference type="PANTHER" id="PTHR40942:SF4">
    <property type="entry name" value="CYTOCHROME C5"/>
    <property type="match status" value="1"/>
</dbReference>
<dbReference type="InterPro" id="IPR002323">
    <property type="entry name" value="Cyt_CIE"/>
</dbReference>
<evidence type="ECO:0000259" key="8">
    <source>
        <dbReference type="PROSITE" id="PS51007"/>
    </source>
</evidence>
<accession>A0A1J5QKW8</accession>
<sequence length="192" mass="19748">MSAHDHDFPKTTTTQFVLALLGGLFAPGLVIFMIIKLVLGFQATHLVDSDAAVAASKVVERIQPVAQVTVAEANAGPHVDKPGDQVVKEVCSACHAIGALGSPKIGDKAAWGPRLTQGYDTLIKHALSGIRQMPARGGNADLTDTEVAGAVAYMANQAGANFKAPEPKAPEPKAAEPEAKAAAAPAAEPAKK</sequence>
<keyword evidence="7" id="KW-0812">Transmembrane</keyword>
<keyword evidence="7" id="KW-0472">Membrane</keyword>
<reference evidence="9" key="1">
    <citation type="submission" date="2016-10" db="EMBL/GenBank/DDBJ databases">
        <title>Sequence of Gallionella enrichment culture.</title>
        <authorList>
            <person name="Poehlein A."/>
            <person name="Muehling M."/>
            <person name="Daniel R."/>
        </authorList>
    </citation>
    <scope>NUCLEOTIDE SEQUENCE</scope>
</reference>
<keyword evidence="3" id="KW-0479">Metal-binding</keyword>
<feature type="region of interest" description="Disordered" evidence="6">
    <location>
        <begin position="162"/>
        <end position="192"/>
    </location>
</feature>
<dbReference type="GO" id="GO:0020037">
    <property type="term" value="F:heme binding"/>
    <property type="evidence" value="ECO:0007669"/>
    <property type="project" value="InterPro"/>
</dbReference>
<dbReference type="InterPro" id="IPR009056">
    <property type="entry name" value="Cyt_c-like_dom"/>
</dbReference>
<dbReference type="GO" id="GO:0005506">
    <property type="term" value="F:iron ion binding"/>
    <property type="evidence" value="ECO:0007669"/>
    <property type="project" value="InterPro"/>
</dbReference>
<feature type="domain" description="Cytochrome c" evidence="8">
    <location>
        <begin position="78"/>
        <end position="158"/>
    </location>
</feature>
<dbReference type="PROSITE" id="PS51007">
    <property type="entry name" value="CYTC"/>
    <property type="match status" value="1"/>
</dbReference>
<dbReference type="PRINTS" id="PR00607">
    <property type="entry name" value="CYTCHROMECIE"/>
</dbReference>
<feature type="compositionally biased region" description="Basic and acidic residues" evidence="6">
    <location>
        <begin position="165"/>
        <end position="179"/>
    </location>
</feature>
<evidence type="ECO:0000256" key="3">
    <source>
        <dbReference type="ARBA" id="ARBA00022723"/>
    </source>
</evidence>
<dbReference type="PANTHER" id="PTHR40942">
    <property type="match status" value="1"/>
</dbReference>
<keyword evidence="5" id="KW-0408">Iron</keyword>
<name>A0A1J5QKW8_9ZZZZ</name>
<gene>
    <name evidence="9" type="ORF">GALL_340920</name>
</gene>
<organism evidence="9">
    <name type="scientific">mine drainage metagenome</name>
    <dbReference type="NCBI Taxonomy" id="410659"/>
    <lineage>
        <taxon>unclassified sequences</taxon>
        <taxon>metagenomes</taxon>
        <taxon>ecological metagenomes</taxon>
    </lineage>
</organism>
<keyword evidence="2" id="KW-0349">Heme</keyword>
<evidence type="ECO:0000256" key="1">
    <source>
        <dbReference type="ARBA" id="ARBA00022448"/>
    </source>
</evidence>
<dbReference type="Pfam" id="PF13442">
    <property type="entry name" value="Cytochrome_CBB3"/>
    <property type="match status" value="1"/>
</dbReference>